<dbReference type="InterPro" id="IPR036770">
    <property type="entry name" value="Ankyrin_rpt-contain_sf"/>
</dbReference>
<dbReference type="Pfam" id="PF00023">
    <property type="entry name" value="Ank"/>
    <property type="match status" value="1"/>
</dbReference>
<dbReference type="PROSITE" id="PS50088">
    <property type="entry name" value="ANK_REPEAT"/>
    <property type="match status" value="1"/>
</dbReference>
<dbReference type="Gene3D" id="1.25.40.20">
    <property type="entry name" value="Ankyrin repeat-containing domain"/>
    <property type="match status" value="1"/>
</dbReference>
<dbReference type="PANTHER" id="PTHR24192">
    <property type="entry name" value="ANKYRIN REPEAT DOMAIN 40"/>
    <property type="match status" value="1"/>
</dbReference>
<dbReference type="OrthoDB" id="194358at2759"/>
<dbReference type="SMART" id="SM00248">
    <property type="entry name" value="ANK"/>
    <property type="match status" value="2"/>
</dbReference>
<evidence type="ECO:0000313" key="1">
    <source>
        <dbReference type="EMBL" id="CAB3983444.1"/>
    </source>
</evidence>
<dbReference type="PROSITE" id="PS50297">
    <property type="entry name" value="ANK_REP_REGION"/>
    <property type="match status" value="1"/>
</dbReference>
<accession>A0A6S7FTT6</accession>
<protein>
    <submittedName>
        <fullName evidence="1">Ankyrin repeat domain-containing 40-like</fullName>
    </submittedName>
</protein>
<dbReference type="AlphaFoldDB" id="A0A6S7FTT6"/>
<dbReference type="Proteomes" id="UP001152795">
    <property type="component" value="Unassembled WGS sequence"/>
</dbReference>
<dbReference type="InterPro" id="IPR039195">
    <property type="entry name" value="ANKRD40"/>
</dbReference>
<dbReference type="PANTHER" id="PTHR24192:SF3">
    <property type="entry name" value="ANKYRIN REPEAT DOMAIN 40"/>
    <property type="match status" value="1"/>
</dbReference>
<name>A0A6S7FTT6_PARCT</name>
<organism evidence="1 2">
    <name type="scientific">Paramuricea clavata</name>
    <name type="common">Red gorgonian</name>
    <name type="synonym">Violescent sea-whip</name>
    <dbReference type="NCBI Taxonomy" id="317549"/>
    <lineage>
        <taxon>Eukaryota</taxon>
        <taxon>Metazoa</taxon>
        <taxon>Cnidaria</taxon>
        <taxon>Anthozoa</taxon>
        <taxon>Octocorallia</taxon>
        <taxon>Malacalcyonacea</taxon>
        <taxon>Plexauridae</taxon>
        <taxon>Paramuricea</taxon>
    </lineage>
</organism>
<keyword evidence="2" id="KW-1185">Reference proteome</keyword>
<evidence type="ECO:0000313" key="2">
    <source>
        <dbReference type="Proteomes" id="UP001152795"/>
    </source>
</evidence>
<dbReference type="EMBL" id="CACRXK020000614">
    <property type="protein sequence ID" value="CAB3983444.1"/>
    <property type="molecule type" value="Genomic_DNA"/>
</dbReference>
<gene>
    <name evidence="1" type="ORF">PACLA_8A085106</name>
</gene>
<comment type="caution">
    <text evidence="1">The sequence shown here is derived from an EMBL/GenBank/DDBJ whole genome shotgun (WGS) entry which is preliminary data.</text>
</comment>
<reference evidence="1" key="1">
    <citation type="submission" date="2020-04" db="EMBL/GenBank/DDBJ databases">
        <authorList>
            <person name="Alioto T."/>
            <person name="Alioto T."/>
            <person name="Gomez Garrido J."/>
        </authorList>
    </citation>
    <scope>NUCLEOTIDE SEQUENCE</scope>
    <source>
        <strain evidence="1">A484AB</strain>
    </source>
</reference>
<dbReference type="SUPFAM" id="SSF48403">
    <property type="entry name" value="Ankyrin repeat"/>
    <property type="match status" value="1"/>
</dbReference>
<proteinExistence type="predicted"/>
<dbReference type="InterPro" id="IPR002110">
    <property type="entry name" value="Ankyrin_rpt"/>
</dbReference>
<sequence length="283" mass="31014">MQNSHNLEESLRETACLGDVDKVGVLVGAGVDVNSQNGVNGWTALHWAAKRSHKHVVSFLLQSGANPTIRSHKNELAANVTQSEEIKRLLSGEGSEHVKDNGGADQLSAACPDAAWHSNSNQTPHEASSGAGFVPNYLMNPEFPYLESATEFAVRHGIQNTGHVKQNDGLANSGQGVKNNESHFADNIQIAASGERACSTPSTDDSVLVLKCRLVESEETDFIEVELDHKCLNFEALVEKCTSELNIDRARLKKIRKLPNTIIRNDRDVKRLVQYQEIEIVIN</sequence>